<dbReference type="GO" id="GO:0006281">
    <property type="term" value="P:DNA repair"/>
    <property type="evidence" value="ECO:0007669"/>
    <property type="project" value="UniProtKB-KW"/>
</dbReference>
<protein>
    <recommendedName>
        <fullName evidence="13">Helicase ATP-binding domain-containing protein</fullName>
    </recommendedName>
</protein>
<organism evidence="14">
    <name type="scientific">marine sediment metagenome</name>
    <dbReference type="NCBI Taxonomy" id="412755"/>
    <lineage>
        <taxon>unclassified sequences</taxon>
        <taxon>metagenomes</taxon>
        <taxon>ecological metagenomes</taxon>
    </lineage>
</organism>
<keyword evidence="2" id="KW-0479">Metal-binding</keyword>
<feature type="domain" description="Helicase ATP-binding" evidence="13">
    <location>
        <begin position="6"/>
        <end position="278"/>
    </location>
</feature>
<keyword evidence="10" id="KW-0238">DNA-binding</keyword>
<keyword evidence="6" id="KW-0347">Helicase</keyword>
<dbReference type="InterPro" id="IPR045028">
    <property type="entry name" value="DinG/Rad3-like"/>
</dbReference>
<dbReference type="InterPro" id="IPR027417">
    <property type="entry name" value="P-loop_NTPase"/>
</dbReference>
<reference evidence="14" key="1">
    <citation type="journal article" date="2015" name="Nature">
        <title>Complex archaea that bridge the gap between prokaryotes and eukaryotes.</title>
        <authorList>
            <person name="Spang A."/>
            <person name="Saw J.H."/>
            <person name="Jorgensen S.L."/>
            <person name="Zaremba-Niedzwiedzka K."/>
            <person name="Martijn J."/>
            <person name="Lind A.E."/>
            <person name="van Eijk R."/>
            <person name="Schleper C."/>
            <person name="Guy L."/>
            <person name="Ettema T.J."/>
        </authorList>
    </citation>
    <scope>NUCLEOTIDE SEQUENCE</scope>
</reference>
<evidence type="ECO:0000256" key="3">
    <source>
        <dbReference type="ARBA" id="ARBA00022741"/>
    </source>
</evidence>
<evidence type="ECO:0000256" key="6">
    <source>
        <dbReference type="ARBA" id="ARBA00022806"/>
    </source>
</evidence>
<sequence length="561" mass="65060">MIKNAKYLDFFPYPDFRYEQESIIRKIEESVRLRKNILLVSPNGTGKTIIALSAVLPVAYNYDLKIVYMCRTHSQSARAIKELQKIYSSSENNYKVSGLSIRGRNEMCLNTTLLRMRTSPTEAMSICKNLRANRMCSFYKNVNKSTDGFKSLDLFQFEKPVEAEELIGFCKEKNYCPYFLSRFLLKKMPIIVCNFQWLFNPDIRFRFLKLLGMDLNRCILIIDECHNIVDVATEVNSDKLTPYFLKKCVDDLNVYRLPERYRQFVNFLKNHLNQKKIDIASGELAIDPEEFLTRLSKKLKLKNITQFKGFLRNFSDEYKQRVELLRNEKDKDKEISDYNIKNLVKFWFNWIKKSPSEKFFFCYNVKKSAKKKFISLEIVALDPRDITLPIFSNSFACINLTGTVNPRIFNYLTGLNLKKKGYEEIIGKSLFKSKNILALIIDGVNTKNENRKPFMYQKIIEKVEEVIVNTPANVGIFCASYKILNDLRMNGIIPMIQGTGKKLFIEDTRNSASDNANLLNKYKLRSRSPYKGAVLLGVCGGRNCEGEDYPGDFMNGVIIIG</sequence>
<dbReference type="SMART" id="SM00487">
    <property type="entry name" value="DEXDc"/>
    <property type="match status" value="1"/>
</dbReference>
<dbReference type="Gene3D" id="1.10.30.20">
    <property type="entry name" value="Bacterial XPD DNA helicase, FeS cluster domain"/>
    <property type="match status" value="1"/>
</dbReference>
<keyword evidence="12" id="KW-0413">Isomerase</keyword>
<evidence type="ECO:0000256" key="2">
    <source>
        <dbReference type="ARBA" id="ARBA00022723"/>
    </source>
</evidence>
<evidence type="ECO:0000256" key="7">
    <source>
        <dbReference type="ARBA" id="ARBA00022840"/>
    </source>
</evidence>
<keyword evidence="9" id="KW-0411">Iron-sulfur</keyword>
<dbReference type="PANTHER" id="PTHR11472">
    <property type="entry name" value="DNA REPAIR DEAD HELICASE RAD3/XP-D SUBFAMILY MEMBER"/>
    <property type="match status" value="1"/>
</dbReference>
<dbReference type="AlphaFoldDB" id="A0A0F9GZF0"/>
<dbReference type="InterPro" id="IPR014013">
    <property type="entry name" value="Helic_SF1/SF2_ATP-bd_DinG/Rad3"/>
</dbReference>
<dbReference type="Pfam" id="PF13307">
    <property type="entry name" value="Helicase_C_2"/>
    <property type="match status" value="1"/>
</dbReference>
<comment type="caution">
    <text evidence="14">The sequence shown here is derived from an EMBL/GenBank/DDBJ whole genome shotgun (WGS) entry which is preliminary data.</text>
</comment>
<keyword evidence="5" id="KW-0378">Hydrolase</keyword>
<evidence type="ECO:0000256" key="5">
    <source>
        <dbReference type="ARBA" id="ARBA00022801"/>
    </source>
</evidence>
<dbReference type="Gene3D" id="3.40.50.300">
    <property type="entry name" value="P-loop containing nucleotide triphosphate hydrolases"/>
    <property type="match status" value="2"/>
</dbReference>
<dbReference type="Pfam" id="PF06733">
    <property type="entry name" value="DEAD_2"/>
    <property type="match status" value="1"/>
</dbReference>
<name>A0A0F9GZF0_9ZZZZ</name>
<dbReference type="SUPFAM" id="SSF52540">
    <property type="entry name" value="P-loop containing nucleoside triphosphate hydrolases"/>
    <property type="match status" value="1"/>
</dbReference>
<dbReference type="GO" id="GO:0046872">
    <property type="term" value="F:metal ion binding"/>
    <property type="evidence" value="ECO:0007669"/>
    <property type="project" value="UniProtKB-KW"/>
</dbReference>
<feature type="non-terminal residue" evidence="14">
    <location>
        <position position="561"/>
    </location>
</feature>
<evidence type="ECO:0000259" key="13">
    <source>
        <dbReference type="PROSITE" id="PS51193"/>
    </source>
</evidence>
<evidence type="ECO:0000256" key="4">
    <source>
        <dbReference type="ARBA" id="ARBA00022763"/>
    </source>
</evidence>
<accession>A0A0F9GZF0</accession>
<evidence type="ECO:0000256" key="9">
    <source>
        <dbReference type="ARBA" id="ARBA00023014"/>
    </source>
</evidence>
<dbReference type="GO" id="GO:0003677">
    <property type="term" value="F:DNA binding"/>
    <property type="evidence" value="ECO:0007669"/>
    <property type="project" value="UniProtKB-KW"/>
</dbReference>
<evidence type="ECO:0000256" key="8">
    <source>
        <dbReference type="ARBA" id="ARBA00023004"/>
    </source>
</evidence>
<dbReference type="SMART" id="SM00488">
    <property type="entry name" value="DEXDc2"/>
    <property type="match status" value="1"/>
</dbReference>
<dbReference type="EMBL" id="LAZR01018530">
    <property type="protein sequence ID" value="KKL96061.1"/>
    <property type="molecule type" value="Genomic_DNA"/>
</dbReference>
<keyword evidence="8" id="KW-0408">Iron</keyword>
<dbReference type="GO" id="GO:0051539">
    <property type="term" value="F:4 iron, 4 sulfur cluster binding"/>
    <property type="evidence" value="ECO:0007669"/>
    <property type="project" value="UniProtKB-KW"/>
</dbReference>
<dbReference type="GO" id="GO:0005524">
    <property type="term" value="F:ATP binding"/>
    <property type="evidence" value="ECO:0007669"/>
    <property type="project" value="UniProtKB-KW"/>
</dbReference>
<evidence type="ECO:0000256" key="1">
    <source>
        <dbReference type="ARBA" id="ARBA00022485"/>
    </source>
</evidence>
<dbReference type="InterPro" id="IPR006554">
    <property type="entry name" value="Helicase-like_DEXD_c2"/>
</dbReference>
<evidence type="ECO:0000256" key="11">
    <source>
        <dbReference type="ARBA" id="ARBA00023204"/>
    </source>
</evidence>
<proteinExistence type="predicted"/>
<dbReference type="InterPro" id="IPR042493">
    <property type="entry name" value="XPD_DNA_FeS"/>
</dbReference>
<dbReference type="Gene3D" id="1.10.275.40">
    <property type="match status" value="1"/>
</dbReference>
<dbReference type="PANTHER" id="PTHR11472:SF34">
    <property type="entry name" value="REGULATOR OF TELOMERE ELONGATION HELICASE 1"/>
    <property type="match status" value="1"/>
</dbReference>
<keyword evidence="1" id="KW-0004">4Fe-4S</keyword>
<dbReference type="InterPro" id="IPR006555">
    <property type="entry name" value="ATP-dep_Helicase_C"/>
</dbReference>
<dbReference type="InterPro" id="IPR014001">
    <property type="entry name" value="Helicase_ATP-bd"/>
</dbReference>
<keyword evidence="7" id="KW-0067">ATP-binding</keyword>
<dbReference type="GO" id="GO:0043139">
    <property type="term" value="F:5'-3' DNA helicase activity"/>
    <property type="evidence" value="ECO:0007669"/>
    <property type="project" value="UniProtKB-EC"/>
</dbReference>
<keyword evidence="4" id="KW-0227">DNA damage</keyword>
<dbReference type="GO" id="GO:0016818">
    <property type="term" value="F:hydrolase activity, acting on acid anhydrides, in phosphorus-containing anhydrides"/>
    <property type="evidence" value="ECO:0007669"/>
    <property type="project" value="InterPro"/>
</dbReference>
<evidence type="ECO:0000256" key="10">
    <source>
        <dbReference type="ARBA" id="ARBA00023125"/>
    </source>
</evidence>
<dbReference type="PROSITE" id="PS51193">
    <property type="entry name" value="HELICASE_ATP_BIND_2"/>
    <property type="match status" value="1"/>
</dbReference>
<dbReference type="InterPro" id="IPR010614">
    <property type="entry name" value="RAD3-like_helicase_DEAD"/>
</dbReference>
<evidence type="ECO:0000313" key="14">
    <source>
        <dbReference type="EMBL" id="KKL96061.1"/>
    </source>
</evidence>
<keyword evidence="11" id="KW-0234">DNA repair</keyword>
<keyword evidence="3" id="KW-0547">Nucleotide-binding</keyword>
<gene>
    <name evidence="14" type="ORF">LCGC14_1848280</name>
</gene>
<evidence type="ECO:0000256" key="12">
    <source>
        <dbReference type="ARBA" id="ARBA00023235"/>
    </source>
</evidence>